<dbReference type="OrthoDB" id="9772924at2"/>
<accession>A0A0M3DDY4</accession>
<dbReference type="Pfam" id="PF00496">
    <property type="entry name" value="SBP_bac_5"/>
    <property type="match status" value="1"/>
</dbReference>
<dbReference type="PROSITE" id="PS51257">
    <property type="entry name" value="PROKAR_LIPOPROTEIN"/>
    <property type="match status" value="1"/>
</dbReference>
<feature type="compositionally biased region" description="Polar residues" evidence="4">
    <location>
        <begin position="34"/>
        <end position="43"/>
    </location>
</feature>
<dbReference type="PATRIC" id="fig|1629550.3.peg.2244"/>
<dbReference type="CDD" id="cd00995">
    <property type="entry name" value="PBP2_NikA_DppA_OppA_like"/>
    <property type="match status" value="1"/>
</dbReference>
<dbReference type="GO" id="GO:0015833">
    <property type="term" value="P:peptide transport"/>
    <property type="evidence" value="ECO:0007669"/>
    <property type="project" value="TreeGrafter"/>
</dbReference>
<comment type="similarity">
    <text evidence="2">Belongs to the bacterial solute-binding protein 5 family.</text>
</comment>
<feature type="domain" description="Solute-binding protein family 5" evidence="5">
    <location>
        <begin position="88"/>
        <end position="435"/>
    </location>
</feature>
<dbReference type="GO" id="GO:0043190">
    <property type="term" value="C:ATP-binding cassette (ABC) transporter complex"/>
    <property type="evidence" value="ECO:0007669"/>
    <property type="project" value="InterPro"/>
</dbReference>
<name>A0A0M3DDY4_9FIRM</name>
<dbReference type="GO" id="GO:1904680">
    <property type="term" value="F:peptide transmembrane transporter activity"/>
    <property type="evidence" value="ECO:0007669"/>
    <property type="project" value="TreeGrafter"/>
</dbReference>
<dbReference type="Proteomes" id="UP000034407">
    <property type="component" value="Unassembled WGS sequence"/>
</dbReference>
<keyword evidence="7" id="KW-1185">Reference proteome</keyword>
<sequence>MKIAKRLISLGLISTMLFTVGCASKGSESKDSGKTNSASSGKSITLVAGGNPQTTNPLYANDRASMTLMNAIYSPLYVIEGEEKTLYLAEKVDISDDYLTYKVKLRDNLKWHDGKPITTDDIIYTYNAIMDKNQNSIRRADFLVNGEPVEFKKIDDQNFEVKLPSVLMSFEDTLSSLRPIPKHIFEGEKDIAKSEKNNSPIGSGPYKIKEVKSGESILLDKNTDYFLGDPNLDTVAYRIIPDRNSATMALQNGEVQANYIKPDQVETVSKNKNLDVKMFDEGMVDNLVLCEENKDLAKKEVRQAIAYAINKDQIMTSAYGSDKYAKKAYSLFAPNTLYYTDDVEKYDYNKDKAKELLKSAGTENLKLRLGYTNGDKTLESIALVIQNNLKEIGITVDLVPLERSAFLGQLFTEDLSTRTFDMAINGYVMGNEPAGYASIFTNEESNNVQGYSNEEVNKLFKEASVETDSAKRGELYQEIQQKIVEDVSLYPIAYPKSMVAIDKQYTGIDEAKLVPIYMFQDLSKLNKK</sequence>
<dbReference type="Gene3D" id="3.40.190.10">
    <property type="entry name" value="Periplasmic binding protein-like II"/>
    <property type="match status" value="1"/>
</dbReference>
<dbReference type="RefSeq" id="WP_046823791.1">
    <property type="nucleotide sequence ID" value="NZ_LBBT01000272.1"/>
</dbReference>
<feature type="region of interest" description="Disordered" evidence="4">
    <location>
        <begin position="25"/>
        <end position="49"/>
    </location>
</feature>
<evidence type="ECO:0000313" key="7">
    <source>
        <dbReference type="Proteomes" id="UP000034407"/>
    </source>
</evidence>
<organism evidence="6 7">
    <name type="scientific">Paraclostridium benzoelyticum</name>
    <dbReference type="NCBI Taxonomy" id="1629550"/>
    <lineage>
        <taxon>Bacteria</taxon>
        <taxon>Bacillati</taxon>
        <taxon>Bacillota</taxon>
        <taxon>Clostridia</taxon>
        <taxon>Peptostreptococcales</taxon>
        <taxon>Peptostreptococcaceae</taxon>
        <taxon>Paraclostridium</taxon>
    </lineage>
</organism>
<dbReference type="SUPFAM" id="SSF53850">
    <property type="entry name" value="Periplasmic binding protein-like II"/>
    <property type="match status" value="1"/>
</dbReference>
<dbReference type="PIRSF" id="PIRSF002741">
    <property type="entry name" value="MppA"/>
    <property type="match status" value="1"/>
</dbReference>
<dbReference type="PROSITE" id="PS01040">
    <property type="entry name" value="SBP_BACTERIAL_5"/>
    <property type="match status" value="1"/>
</dbReference>
<comment type="caution">
    <text evidence="6">The sequence shown here is derived from an EMBL/GenBank/DDBJ whole genome shotgun (WGS) entry which is preliminary data.</text>
</comment>
<keyword evidence="3" id="KW-0732">Signal</keyword>
<dbReference type="Gene3D" id="3.10.105.10">
    <property type="entry name" value="Dipeptide-binding Protein, Domain 3"/>
    <property type="match status" value="1"/>
</dbReference>
<reference evidence="6 7" key="1">
    <citation type="submission" date="2015-04" db="EMBL/GenBank/DDBJ databases">
        <title>Microcin producing Clostridium sp. JC272T.</title>
        <authorList>
            <person name="Jyothsna T."/>
            <person name="Sasikala C."/>
            <person name="Ramana C."/>
        </authorList>
    </citation>
    <scope>NUCLEOTIDE SEQUENCE [LARGE SCALE GENOMIC DNA]</scope>
    <source>
        <strain evidence="6 7">JC272</strain>
    </source>
</reference>
<protein>
    <submittedName>
        <fullName evidence="6">Peptide ABC transporter substrate-binding protein</fullName>
    </submittedName>
</protein>
<gene>
    <name evidence="6" type="ORF">VN21_13935</name>
</gene>
<evidence type="ECO:0000256" key="1">
    <source>
        <dbReference type="ARBA" id="ARBA00004193"/>
    </source>
</evidence>
<dbReference type="Gene3D" id="3.90.76.10">
    <property type="entry name" value="Dipeptide-binding Protein, Domain 1"/>
    <property type="match status" value="1"/>
</dbReference>
<proteinExistence type="inferred from homology"/>
<dbReference type="InterPro" id="IPR023765">
    <property type="entry name" value="SBP_5_CS"/>
</dbReference>
<dbReference type="InterPro" id="IPR039424">
    <property type="entry name" value="SBP_5"/>
</dbReference>
<dbReference type="PANTHER" id="PTHR30290:SF59">
    <property type="entry name" value="OLIGOPEPTIDE ABC TRANSPORTER,SUBSTRATE-BINDING PROTEIN"/>
    <property type="match status" value="1"/>
</dbReference>
<evidence type="ECO:0000259" key="5">
    <source>
        <dbReference type="Pfam" id="PF00496"/>
    </source>
</evidence>
<evidence type="ECO:0000256" key="3">
    <source>
        <dbReference type="ARBA" id="ARBA00022729"/>
    </source>
</evidence>
<dbReference type="InterPro" id="IPR000914">
    <property type="entry name" value="SBP_5_dom"/>
</dbReference>
<comment type="subcellular location">
    <subcellularLocation>
        <location evidence="1">Cell membrane</location>
        <topology evidence="1">Lipid-anchor</topology>
    </subcellularLocation>
</comment>
<evidence type="ECO:0000256" key="4">
    <source>
        <dbReference type="SAM" id="MobiDB-lite"/>
    </source>
</evidence>
<dbReference type="PANTHER" id="PTHR30290">
    <property type="entry name" value="PERIPLASMIC BINDING COMPONENT OF ABC TRANSPORTER"/>
    <property type="match status" value="1"/>
</dbReference>
<dbReference type="EMBL" id="LBBT01000272">
    <property type="protein sequence ID" value="KKY00473.1"/>
    <property type="molecule type" value="Genomic_DNA"/>
</dbReference>
<dbReference type="InterPro" id="IPR030678">
    <property type="entry name" value="Peptide/Ni-bd"/>
</dbReference>
<evidence type="ECO:0000256" key="2">
    <source>
        <dbReference type="ARBA" id="ARBA00005695"/>
    </source>
</evidence>
<dbReference type="GO" id="GO:0042597">
    <property type="term" value="C:periplasmic space"/>
    <property type="evidence" value="ECO:0007669"/>
    <property type="project" value="UniProtKB-ARBA"/>
</dbReference>
<evidence type="ECO:0000313" key="6">
    <source>
        <dbReference type="EMBL" id="KKY00473.1"/>
    </source>
</evidence>
<dbReference type="AlphaFoldDB" id="A0A0M3DDY4"/>